<feature type="non-terminal residue" evidence="3">
    <location>
        <position position="1"/>
    </location>
</feature>
<keyword evidence="1" id="KW-0808">Transferase</keyword>
<dbReference type="InterPro" id="IPR000794">
    <property type="entry name" value="Beta-ketoacyl_synthase"/>
</dbReference>
<evidence type="ECO:0000313" key="4">
    <source>
        <dbReference type="Proteomes" id="UP000259610"/>
    </source>
</evidence>
<name>A0A3B9GV69_9PROT</name>
<evidence type="ECO:0000313" key="3">
    <source>
        <dbReference type="EMBL" id="HAE26302.1"/>
    </source>
</evidence>
<evidence type="ECO:0000259" key="2">
    <source>
        <dbReference type="Pfam" id="PF00109"/>
    </source>
</evidence>
<reference evidence="3 4" key="1">
    <citation type="journal article" date="2018" name="Nat. Biotechnol.">
        <title>A standardized bacterial taxonomy based on genome phylogeny substantially revises the tree of life.</title>
        <authorList>
            <person name="Parks D.H."/>
            <person name="Chuvochina M."/>
            <person name="Waite D.W."/>
            <person name="Rinke C."/>
            <person name="Skarshewski A."/>
            <person name="Chaumeil P.A."/>
            <person name="Hugenholtz P."/>
        </authorList>
    </citation>
    <scope>NUCLEOTIDE SEQUENCE [LARGE SCALE GENOMIC DNA]</scope>
    <source>
        <strain evidence="3">UBA8733</strain>
    </source>
</reference>
<feature type="domain" description="Beta-ketoacyl synthase-like N-terminal" evidence="2">
    <location>
        <begin position="1"/>
        <end position="128"/>
    </location>
</feature>
<dbReference type="InterPro" id="IPR016039">
    <property type="entry name" value="Thiolase-like"/>
</dbReference>
<accession>A0A3B9GV69</accession>
<dbReference type="Gene3D" id="3.40.47.10">
    <property type="match status" value="1"/>
</dbReference>
<dbReference type="GO" id="GO:0004315">
    <property type="term" value="F:3-oxoacyl-[acyl-carrier-protein] synthase activity"/>
    <property type="evidence" value="ECO:0007669"/>
    <property type="project" value="TreeGrafter"/>
</dbReference>
<feature type="non-terminal residue" evidence="3">
    <location>
        <position position="130"/>
    </location>
</feature>
<evidence type="ECO:0000256" key="1">
    <source>
        <dbReference type="ARBA" id="ARBA00022679"/>
    </source>
</evidence>
<dbReference type="AlphaFoldDB" id="A0A3B9GV69"/>
<dbReference type="InterPro" id="IPR014030">
    <property type="entry name" value="Ketoacyl_synth_N"/>
</dbReference>
<sequence>EATWERLLAGKSGAGRIDAFDPEDMPCKIAFQVPWVTGRGGGEGDPEAFDSEKFVSKKEMRRIDEFILYAIAAAEEAVEDANWRPEDEEEKERTGVMIGSGIGGLESIYDTAITLHEHGPRKVSPFFIPS</sequence>
<gene>
    <name evidence="3" type="ORF">DCG58_04010</name>
</gene>
<dbReference type="EMBL" id="DMAN01000086">
    <property type="protein sequence ID" value="HAE26302.1"/>
    <property type="molecule type" value="Genomic_DNA"/>
</dbReference>
<dbReference type="Pfam" id="PF00109">
    <property type="entry name" value="ketoacyl-synt"/>
    <property type="match status" value="1"/>
</dbReference>
<comment type="caution">
    <text evidence="3">The sequence shown here is derived from an EMBL/GenBank/DDBJ whole genome shotgun (WGS) entry which is preliminary data.</text>
</comment>
<dbReference type="PANTHER" id="PTHR11712">
    <property type="entry name" value="POLYKETIDE SYNTHASE-RELATED"/>
    <property type="match status" value="1"/>
</dbReference>
<dbReference type="GO" id="GO:0006633">
    <property type="term" value="P:fatty acid biosynthetic process"/>
    <property type="evidence" value="ECO:0007669"/>
    <property type="project" value="TreeGrafter"/>
</dbReference>
<proteinExistence type="predicted"/>
<organism evidence="3 4">
    <name type="scientific">Hyphomonas adhaerens</name>
    <dbReference type="NCBI Taxonomy" id="81029"/>
    <lineage>
        <taxon>Bacteria</taxon>
        <taxon>Pseudomonadati</taxon>
        <taxon>Pseudomonadota</taxon>
        <taxon>Alphaproteobacteria</taxon>
        <taxon>Hyphomonadales</taxon>
        <taxon>Hyphomonadaceae</taxon>
        <taxon>Hyphomonas</taxon>
    </lineage>
</organism>
<dbReference type="Proteomes" id="UP000259610">
    <property type="component" value="Unassembled WGS sequence"/>
</dbReference>
<protein>
    <submittedName>
        <fullName evidence="3">Beta-ketoacyl-ACP synthase</fullName>
    </submittedName>
</protein>
<dbReference type="PANTHER" id="PTHR11712:SF336">
    <property type="entry name" value="3-OXOACYL-[ACYL-CARRIER-PROTEIN] SYNTHASE, MITOCHONDRIAL"/>
    <property type="match status" value="1"/>
</dbReference>
<dbReference type="SUPFAM" id="SSF53901">
    <property type="entry name" value="Thiolase-like"/>
    <property type="match status" value="1"/>
</dbReference>